<comment type="catalytic activity">
    <reaction evidence="1">
        <text>ATP + H2O = ADP + phosphate + H(+)</text>
        <dbReference type="Rhea" id="RHEA:13065"/>
        <dbReference type="ChEBI" id="CHEBI:15377"/>
        <dbReference type="ChEBI" id="CHEBI:15378"/>
        <dbReference type="ChEBI" id="CHEBI:30616"/>
        <dbReference type="ChEBI" id="CHEBI:43474"/>
        <dbReference type="ChEBI" id="CHEBI:456216"/>
        <dbReference type="EC" id="5.6.2.3"/>
    </reaction>
</comment>
<dbReference type="STRING" id="37653.A0A0L8HHU9"/>
<keyword evidence="1" id="KW-0547">Nucleotide-binding</keyword>
<keyword evidence="1" id="KW-0347">Helicase</keyword>
<dbReference type="Pfam" id="PF05970">
    <property type="entry name" value="PIF1"/>
    <property type="match status" value="2"/>
</dbReference>
<feature type="domain" description="DNA helicase Pif1-like DEAD-box helicase" evidence="2">
    <location>
        <begin position="230"/>
        <end position="294"/>
    </location>
</feature>
<reference evidence="3" key="1">
    <citation type="submission" date="2015-07" db="EMBL/GenBank/DDBJ databases">
        <title>MeaNS - Measles Nucleotide Surveillance Program.</title>
        <authorList>
            <person name="Tran T."/>
            <person name="Druce J."/>
        </authorList>
    </citation>
    <scope>NUCLEOTIDE SEQUENCE</scope>
    <source>
        <strain evidence="3">UCB-OBI-ISO-001</strain>
        <tissue evidence="3">Gonad</tissue>
    </source>
</reference>
<proteinExistence type="inferred from homology"/>
<dbReference type="PANTHER" id="PTHR10492">
    <property type="match status" value="1"/>
</dbReference>
<dbReference type="GO" id="GO:0043139">
    <property type="term" value="F:5'-3' DNA helicase activity"/>
    <property type="evidence" value="ECO:0007669"/>
    <property type="project" value="UniProtKB-EC"/>
</dbReference>
<comment type="cofactor">
    <cofactor evidence="1">
        <name>Mg(2+)</name>
        <dbReference type="ChEBI" id="CHEBI:18420"/>
    </cofactor>
</comment>
<name>A0A0L8HHU9_OCTBM</name>
<keyword evidence="1" id="KW-0234">DNA repair</keyword>
<evidence type="ECO:0000313" key="3">
    <source>
        <dbReference type="EMBL" id="KOF88679.1"/>
    </source>
</evidence>
<comment type="similarity">
    <text evidence="1">Belongs to the helicase family.</text>
</comment>
<dbReference type="OrthoDB" id="6138585at2759"/>
<dbReference type="SUPFAM" id="SSF52540">
    <property type="entry name" value="P-loop containing nucleoside triphosphate hydrolases"/>
    <property type="match status" value="1"/>
</dbReference>
<keyword evidence="1" id="KW-0233">DNA recombination</keyword>
<dbReference type="GO" id="GO:0006281">
    <property type="term" value="P:DNA repair"/>
    <property type="evidence" value="ECO:0007669"/>
    <property type="project" value="UniProtKB-KW"/>
</dbReference>
<feature type="domain" description="DNA helicase Pif1-like DEAD-box helicase" evidence="2">
    <location>
        <begin position="171"/>
        <end position="224"/>
    </location>
</feature>
<accession>A0A0L8HHU9</accession>
<dbReference type="GO" id="GO:0006310">
    <property type="term" value="P:DNA recombination"/>
    <property type="evidence" value="ECO:0007669"/>
    <property type="project" value="UniProtKB-KW"/>
</dbReference>
<dbReference type="GO" id="GO:0016887">
    <property type="term" value="F:ATP hydrolysis activity"/>
    <property type="evidence" value="ECO:0007669"/>
    <property type="project" value="RHEA"/>
</dbReference>
<keyword evidence="1" id="KW-0227">DNA damage</keyword>
<dbReference type="InterPro" id="IPR010285">
    <property type="entry name" value="DNA_helicase_pif1-like_DEAD"/>
</dbReference>
<dbReference type="EMBL" id="KQ418142">
    <property type="protein sequence ID" value="KOF88679.1"/>
    <property type="molecule type" value="Genomic_DNA"/>
</dbReference>
<keyword evidence="1" id="KW-0067">ATP-binding</keyword>
<dbReference type="InterPro" id="IPR027417">
    <property type="entry name" value="P-loop_NTPase"/>
</dbReference>
<dbReference type="PANTHER" id="PTHR10492:SF57">
    <property type="entry name" value="ATP-DEPENDENT DNA HELICASE"/>
    <property type="match status" value="1"/>
</dbReference>
<dbReference type="Gene3D" id="3.40.50.300">
    <property type="entry name" value="P-loop containing nucleotide triphosphate hydrolases"/>
    <property type="match status" value="1"/>
</dbReference>
<keyword evidence="1" id="KW-0378">Hydrolase</keyword>
<protein>
    <recommendedName>
        <fullName evidence="1">ATP-dependent DNA helicase</fullName>
        <ecNumber evidence="1">5.6.2.3</ecNumber>
    </recommendedName>
</protein>
<dbReference type="GO" id="GO:0005524">
    <property type="term" value="F:ATP binding"/>
    <property type="evidence" value="ECO:0007669"/>
    <property type="project" value="UniProtKB-KW"/>
</dbReference>
<dbReference type="EC" id="5.6.2.3" evidence="1"/>
<dbReference type="AlphaFoldDB" id="A0A0L8HHU9"/>
<organism evidence="3">
    <name type="scientific">Octopus bimaculoides</name>
    <name type="common">California two-spotted octopus</name>
    <dbReference type="NCBI Taxonomy" id="37653"/>
    <lineage>
        <taxon>Eukaryota</taxon>
        <taxon>Metazoa</taxon>
        <taxon>Spiralia</taxon>
        <taxon>Lophotrochozoa</taxon>
        <taxon>Mollusca</taxon>
        <taxon>Cephalopoda</taxon>
        <taxon>Coleoidea</taxon>
        <taxon>Octopodiformes</taxon>
        <taxon>Octopoda</taxon>
        <taxon>Incirrata</taxon>
        <taxon>Octopodidae</taxon>
        <taxon>Octopus</taxon>
    </lineage>
</organism>
<evidence type="ECO:0000259" key="2">
    <source>
        <dbReference type="Pfam" id="PF05970"/>
    </source>
</evidence>
<dbReference type="GO" id="GO:0000723">
    <property type="term" value="P:telomere maintenance"/>
    <property type="evidence" value="ECO:0007669"/>
    <property type="project" value="InterPro"/>
</dbReference>
<sequence length="374" mass="42063">MYGNNRCSKHYPRAFNSATCTGIDGYPIYRRRVPDFGAIAMKKRIKGKDIDINNSMVVPYSPFFIKTFNAHINVESCTSIKGIKYVCKYVNKGSDMAVLGVQDEETANNEILQYVMGRNVSDPLHLWKTFKDSLSKDYLRRLQTEDPMAAFDFNDVIYNKALLDWHFRFRTRKTFLMNLLLTKIRQENRIAIVVASSGIAATLLHGGRTAHSAFYLPLDLTKQENPTYNDLRRNMRVMGGVTVLLAGDFRQTLPVIPRETRADEVNASIKSSNLWQHMEKLHLTTNMRLLNVGNGTAAGDADGFIHLPFGSFVPSVDDLISSVFPGIANQSLVTTCLQGRAILAPHNKTVDAINNKLLDLLPGEKLSFKSIDMH</sequence>
<evidence type="ECO:0000256" key="1">
    <source>
        <dbReference type="RuleBase" id="RU363044"/>
    </source>
</evidence>
<gene>
    <name evidence="3" type="ORF">OCBIM_22014497mg</name>
</gene>